<evidence type="ECO:0000313" key="9">
    <source>
        <dbReference type="EMBL" id="WNY25703.1"/>
    </source>
</evidence>
<dbReference type="GO" id="GO:0046872">
    <property type="term" value="F:metal ion binding"/>
    <property type="evidence" value="ECO:0007669"/>
    <property type="project" value="UniProtKB-KW"/>
</dbReference>
<keyword evidence="6" id="KW-0342">GTP-binding</keyword>
<dbReference type="PANTHER" id="PTHR47917:SF1">
    <property type="entry name" value="COENZYME F420:L-GLUTAMATE LIGASE"/>
    <property type="match status" value="1"/>
</dbReference>
<keyword evidence="4" id="KW-0460">Magnesium</keyword>
<dbReference type="GeneID" id="89230365"/>
<keyword evidence="7" id="KW-0464">Manganese</keyword>
<gene>
    <name evidence="9" type="primary">fbiB_2</name>
    <name evidence="9" type="ORF">MsAc7_12610</name>
</gene>
<dbReference type="PANTHER" id="PTHR47917">
    <property type="match status" value="1"/>
</dbReference>
<dbReference type="Pfam" id="PF01996">
    <property type="entry name" value="F420_ligase"/>
    <property type="match status" value="1"/>
</dbReference>
<keyword evidence="3" id="KW-0547">Nucleotide-binding</keyword>
<evidence type="ECO:0000256" key="2">
    <source>
        <dbReference type="ARBA" id="ARBA00022723"/>
    </source>
</evidence>
<dbReference type="EMBL" id="CP131060">
    <property type="protein sequence ID" value="WNY25703.1"/>
    <property type="molecule type" value="Genomic_DNA"/>
</dbReference>
<feature type="domain" description="Coenzyme F420:L-glutamate ligase-like" evidence="8">
    <location>
        <begin position="11"/>
        <end position="220"/>
    </location>
</feature>
<evidence type="ECO:0000313" key="10">
    <source>
        <dbReference type="Proteomes" id="UP001303587"/>
    </source>
</evidence>
<evidence type="ECO:0000256" key="5">
    <source>
        <dbReference type="ARBA" id="ARBA00022958"/>
    </source>
</evidence>
<evidence type="ECO:0000256" key="6">
    <source>
        <dbReference type="ARBA" id="ARBA00023134"/>
    </source>
</evidence>
<keyword evidence="10" id="KW-1185">Reference proteome</keyword>
<evidence type="ECO:0000256" key="1">
    <source>
        <dbReference type="ARBA" id="ARBA00022598"/>
    </source>
</evidence>
<dbReference type="NCBIfam" id="TIGR01916">
    <property type="entry name" value="F420_cofE"/>
    <property type="match status" value="1"/>
</dbReference>
<protein>
    <submittedName>
        <fullName evidence="9">Bifunctional F420 biosynthesis protein FbiB</fullName>
    </submittedName>
</protein>
<accession>A0AA97A4C8</accession>
<keyword evidence="2" id="KW-0479">Metal-binding</keyword>
<dbReference type="AlphaFoldDB" id="A0AA97A4C8"/>
<dbReference type="Gene3D" id="3.30.1330.100">
    <property type="entry name" value="CofE-like"/>
    <property type="match status" value="1"/>
</dbReference>
<dbReference type="Proteomes" id="UP001303587">
    <property type="component" value="Chromosome"/>
</dbReference>
<dbReference type="Gene3D" id="3.90.1660.10">
    <property type="entry name" value="CofE-like domain"/>
    <property type="match status" value="1"/>
</dbReference>
<evidence type="ECO:0000256" key="7">
    <source>
        <dbReference type="ARBA" id="ARBA00023211"/>
    </source>
</evidence>
<organism evidence="9 10">
    <name type="scientific">Methanolapillus millepedarum</name>
    <dbReference type="NCBI Taxonomy" id="3028296"/>
    <lineage>
        <taxon>Archaea</taxon>
        <taxon>Methanobacteriati</taxon>
        <taxon>Methanobacteriota</taxon>
        <taxon>Stenosarchaea group</taxon>
        <taxon>Methanomicrobia</taxon>
        <taxon>Methanosarcinales</taxon>
        <taxon>Methanosarcinaceae</taxon>
        <taxon>Methanolapillus</taxon>
    </lineage>
</organism>
<proteinExistence type="predicted"/>
<sequence>MELTFKAVDNIPLIQKGDDLADLIFKEADLYDNDIVVIASTIVSKSLGLTFYLSDIVPGKEAKRIARLNQKEPEFVQAVLDESLEVFVETPFMLVRNKNRHICINAGIDGSNVGGGRLLKLPNNPDGCATAIGEKLEKLTGKKISVIITDTNGRAFKEGQTNVAIGLYKIKALRTWIGEKDLFGYVLEISEEAVVDEIAGAANLIMGEGANGYPVVIVRGLDLYTPEKTSIMEFYRKKEDDVIVKGLLEIKKQDNRKKIKK</sequence>
<keyword evidence="1" id="KW-0436">Ligase</keyword>
<evidence type="ECO:0000256" key="3">
    <source>
        <dbReference type="ARBA" id="ARBA00022741"/>
    </source>
</evidence>
<keyword evidence="5" id="KW-0630">Potassium</keyword>
<dbReference type="NCBIfam" id="NF009809">
    <property type="entry name" value="PRK13293.1"/>
    <property type="match status" value="1"/>
</dbReference>
<dbReference type="GO" id="GO:0005525">
    <property type="term" value="F:GTP binding"/>
    <property type="evidence" value="ECO:0007669"/>
    <property type="project" value="UniProtKB-KW"/>
</dbReference>
<evidence type="ECO:0000256" key="4">
    <source>
        <dbReference type="ARBA" id="ARBA00022842"/>
    </source>
</evidence>
<dbReference type="GO" id="GO:0052618">
    <property type="term" value="F:coenzyme F420-0:L-glutamate ligase activity"/>
    <property type="evidence" value="ECO:0007669"/>
    <property type="project" value="TreeGrafter"/>
</dbReference>
<reference evidence="9 10" key="1">
    <citation type="submission" date="2023-07" db="EMBL/GenBank/DDBJ databases">
        <title>Closed genoem sequence of Methanosarcinaceae archaeon Ac7.</title>
        <authorList>
            <person name="Poehlein A."/>
            <person name="Protasov E."/>
            <person name="Platt K."/>
            <person name="Reeh H."/>
            <person name="Daniel R."/>
            <person name="Brune A."/>
        </authorList>
    </citation>
    <scope>NUCLEOTIDE SEQUENCE [LARGE SCALE GENOMIC DNA]</scope>
    <source>
        <strain evidence="9 10">Ac7</strain>
    </source>
</reference>
<dbReference type="InterPro" id="IPR002847">
    <property type="entry name" value="F420-0_gamma-glut_ligase-dom"/>
</dbReference>
<evidence type="ECO:0000259" key="8">
    <source>
        <dbReference type="Pfam" id="PF01996"/>
    </source>
</evidence>
<dbReference type="InterPro" id="IPR008225">
    <property type="entry name" value="F420-0_g-glutamyl_ligase"/>
</dbReference>
<name>A0AA97A4C8_9EURY</name>
<dbReference type="RefSeq" id="WP_338102058.1">
    <property type="nucleotide sequence ID" value="NZ_CP131060.1"/>
</dbReference>
<dbReference type="SUPFAM" id="SSF144010">
    <property type="entry name" value="CofE-like"/>
    <property type="match status" value="1"/>
</dbReference>